<dbReference type="InterPro" id="IPR043131">
    <property type="entry name" value="BCAT-like_N"/>
</dbReference>
<dbReference type="PANTHER" id="PTHR42743">
    <property type="entry name" value="AMINO-ACID AMINOTRANSFERASE"/>
    <property type="match status" value="1"/>
</dbReference>
<dbReference type="Proteomes" id="UP000243650">
    <property type="component" value="Unassembled WGS sequence"/>
</dbReference>
<dbReference type="Pfam" id="PF01063">
    <property type="entry name" value="Aminotran_4"/>
    <property type="match status" value="1"/>
</dbReference>
<comment type="similarity">
    <text evidence="2 10">Belongs to the class-IV pyridoxal-phosphate-dependent aminotransferase family.</text>
</comment>
<dbReference type="Gene3D" id="3.30.470.10">
    <property type="match status" value="1"/>
</dbReference>
<evidence type="ECO:0000256" key="7">
    <source>
        <dbReference type="ARBA" id="ARBA00022679"/>
    </source>
</evidence>
<evidence type="ECO:0000256" key="4">
    <source>
        <dbReference type="ARBA" id="ARBA00012874"/>
    </source>
</evidence>
<evidence type="ECO:0000256" key="3">
    <source>
        <dbReference type="ARBA" id="ARBA00011738"/>
    </source>
</evidence>
<dbReference type="InterPro" id="IPR001544">
    <property type="entry name" value="Aminotrans_IV"/>
</dbReference>
<dbReference type="EC" id="2.6.1.21" evidence="4 12"/>
<dbReference type="GO" id="GO:0046394">
    <property type="term" value="P:carboxylic acid biosynthetic process"/>
    <property type="evidence" value="ECO:0007669"/>
    <property type="project" value="UniProtKB-ARBA"/>
</dbReference>
<dbReference type="InterPro" id="IPR018300">
    <property type="entry name" value="Aminotrans_IV_CS"/>
</dbReference>
<keyword evidence="6" id="KW-0032">Aminotransferase</keyword>
<sequence length="282" mass="31549">MKMTAWYNGSFIDPDTAVIPIQERGHQFGDGIYEVIRVYSGMPFAMEDHLDRLEKSAAAVRLTLPMPREELEALLLEALERSGGEEAEIYLQITRGIHPRNHAFPKEDRPALSIIVSPARVLPEEEQENGIRVITTEDKRWTQCWIKSLNLLPNVLAKQEAVEQGAREALLIRDGIVTEGSSTNVFLLRSGTLYTHPATEGILHGITRDRIIRAAAEADIPVVEETFTTDALFDAEEVFITSTTLEAAPVCEINGRTTGSSFPGTMKLRNLLQQQIRKEQNQ</sequence>
<dbReference type="EMBL" id="PVNS01000011">
    <property type="protein sequence ID" value="PRO64913.1"/>
    <property type="molecule type" value="Genomic_DNA"/>
</dbReference>
<dbReference type="GO" id="GO:0047810">
    <property type="term" value="F:D-alanine-2-oxoglutarate aminotransferase activity"/>
    <property type="evidence" value="ECO:0007669"/>
    <property type="project" value="UniProtKB-EC"/>
</dbReference>
<comment type="catalytic activity">
    <reaction evidence="9 12">
        <text>D-alanine + 2-oxoglutarate = D-glutamate + pyruvate</text>
        <dbReference type="Rhea" id="RHEA:15869"/>
        <dbReference type="ChEBI" id="CHEBI:15361"/>
        <dbReference type="ChEBI" id="CHEBI:16810"/>
        <dbReference type="ChEBI" id="CHEBI:29986"/>
        <dbReference type="ChEBI" id="CHEBI:57416"/>
        <dbReference type="EC" id="2.6.1.21"/>
    </reaction>
</comment>
<evidence type="ECO:0000256" key="9">
    <source>
        <dbReference type="ARBA" id="ARBA00047911"/>
    </source>
</evidence>
<keyword evidence="14" id="KW-1185">Reference proteome</keyword>
<proteinExistence type="inferred from homology"/>
<dbReference type="GO" id="GO:0008652">
    <property type="term" value="P:amino acid biosynthetic process"/>
    <property type="evidence" value="ECO:0007669"/>
    <property type="project" value="UniProtKB-ARBA"/>
</dbReference>
<reference evidence="13 14" key="1">
    <citation type="submission" date="2018-03" db="EMBL/GenBank/DDBJ databases">
        <title>Bacillus urumqiensis sp. nov., a moderately haloalkaliphilic bacterium isolated from a salt lake.</title>
        <authorList>
            <person name="Zhao B."/>
            <person name="Liao Z."/>
        </authorList>
    </citation>
    <scope>NUCLEOTIDE SEQUENCE [LARGE SCALE GENOMIC DNA]</scope>
    <source>
        <strain evidence="13 14">BZ-SZ-XJ18</strain>
    </source>
</reference>
<evidence type="ECO:0000256" key="2">
    <source>
        <dbReference type="ARBA" id="ARBA00009320"/>
    </source>
</evidence>
<comment type="caution">
    <text evidence="13">The sequence shown here is derived from an EMBL/GenBank/DDBJ whole genome shotgun (WGS) entry which is preliminary data.</text>
</comment>
<evidence type="ECO:0000256" key="10">
    <source>
        <dbReference type="RuleBase" id="RU004106"/>
    </source>
</evidence>
<dbReference type="GO" id="GO:0046416">
    <property type="term" value="P:D-amino acid metabolic process"/>
    <property type="evidence" value="ECO:0007669"/>
    <property type="project" value="InterPro"/>
</dbReference>
<evidence type="ECO:0000256" key="12">
    <source>
        <dbReference type="RuleBase" id="RU004520"/>
    </source>
</evidence>
<comment type="function">
    <text evidence="12">Acts on the D-isomers of alanine, leucine, aspartate, glutamate, aminobutyrate, norvaline and asparagine. The enzyme transfers an amino group from a substrate D-amino acid to the pyridoxal phosphate cofactor to form pyridoxamine and an alpha-keto acid in the first half-reaction.</text>
</comment>
<dbReference type="OrthoDB" id="9805628at2"/>
<dbReference type="NCBIfam" id="TIGR01121">
    <property type="entry name" value="D_amino_aminoT"/>
    <property type="match status" value="1"/>
</dbReference>
<dbReference type="InterPro" id="IPR043132">
    <property type="entry name" value="BCAT-like_C"/>
</dbReference>
<dbReference type="AlphaFoldDB" id="A0A2P6MF65"/>
<evidence type="ECO:0000313" key="14">
    <source>
        <dbReference type="Proteomes" id="UP000243650"/>
    </source>
</evidence>
<dbReference type="PROSITE" id="PS00770">
    <property type="entry name" value="AA_TRANSFER_CLASS_4"/>
    <property type="match status" value="1"/>
</dbReference>
<evidence type="ECO:0000256" key="1">
    <source>
        <dbReference type="ARBA" id="ARBA00001933"/>
    </source>
</evidence>
<evidence type="ECO:0000313" key="13">
    <source>
        <dbReference type="EMBL" id="PRO64913.1"/>
    </source>
</evidence>
<evidence type="ECO:0000256" key="8">
    <source>
        <dbReference type="ARBA" id="ARBA00022898"/>
    </source>
</evidence>
<keyword evidence="8 11" id="KW-0663">Pyridoxal phosphate</keyword>
<gene>
    <name evidence="13" type="primary">dat</name>
    <name evidence="13" type="ORF">C6I21_12270</name>
</gene>
<comment type="subunit">
    <text evidence="3">Homodimer.</text>
</comment>
<evidence type="ECO:0000256" key="11">
    <source>
        <dbReference type="RuleBase" id="RU004516"/>
    </source>
</evidence>
<dbReference type="GO" id="GO:0030170">
    <property type="term" value="F:pyridoxal phosphate binding"/>
    <property type="evidence" value="ECO:0007669"/>
    <property type="project" value="InterPro"/>
</dbReference>
<dbReference type="FunFam" id="3.20.10.10:FF:000002">
    <property type="entry name" value="D-alanine aminotransferase"/>
    <property type="match status" value="1"/>
</dbReference>
<keyword evidence="7" id="KW-0808">Transferase</keyword>
<protein>
    <recommendedName>
        <fullName evidence="5 12">D-alanine aminotransferase</fullName>
        <ecNumber evidence="4 12">2.6.1.21</ecNumber>
    </recommendedName>
</protein>
<evidence type="ECO:0000256" key="6">
    <source>
        <dbReference type="ARBA" id="ARBA00022576"/>
    </source>
</evidence>
<dbReference type="CDD" id="cd01558">
    <property type="entry name" value="D-AAT_like"/>
    <property type="match status" value="1"/>
</dbReference>
<name>A0A2P6MF65_ALKUR</name>
<dbReference type="InterPro" id="IPR036038">
    <property type="entry name" value="Aminotransferase-like"/>
</dbReference>
<evidence type="ECO:0000256" key="5">
    <source>
        <dbReference type="ARBA" id="ARBA00021779"/>
    </source>
</evidence>
<dbReference type="Gene3D" id="3.20.10.10">
    <property type="entry name" value="D-amino Acid Aminotransferase, subunit A, domain 2"/>
    <property type="match status" value="1"/>
</dbReference>
<dbReference type="PANTHER" id="PTHR42743:SF10">
    <property type="entry name" value="D-ALANINE AMINOTRANSFERASE"/>
    <property type="match status" value="1"/>
</dbReference>
<dbReference type="SUPFAM" id="SSF56752">
    <property type="entry name" value="D-aminoacid aminotransferase-like PLP-dependent enzymes"/>
    <property type="match status" value="1"/>
</dbReference>
<dbReference type="InterPro" id="IPR005784">
    <property type="entry name" value="D_amino_transT"/>
</dbReference>
<organism evidence="13 14">
    <name type="scientific">Alkalicoccus urumqiensis</name>
    <name type="common">Bacillus urumqiensis</name>
    <dbReference type="NCBI Taxonomy" id="1548213"/>
    <lineage>
        <taxon>Bacteria</taxon>
        <taxon>Bacillati</taxon>
        <taxon>Bacillota</taxon>
        <taxon>Bacilli</taxon>
        <taxon>Bacillales</taxon>
        <taxon>Bacillaceae</taxon>
        <taxon>Alkalicoccus</taxon>
    </lineage>
</organism>
<accession>A0A2P6MF65</accession>
<comment type="cofactor">
    <cofactor evidence="1 11">
        <name>pyridoxal 5'-phosphate</name>
        <dbReference type="ChEBI" id="CHEBI:597326"/>
    </cofactor>
</comment>
<dbReference type="GO" id="GO:0005829">
    <property type="term" value="C:cytosol"/>
    <property type="evidence" value="ECO:0007669"/>
    <property type="project" value="TreeGrafter"/>
</dbReference>
<dbReference type="InterPro" id="IPR050571">
    <property type="entry name" value="Class-IV_PLP-Dep_Aminotrnsfr"/>
</dbReference>